<feature type="compositionally biased region" description="Basic and acidic residues" evidence="4">
    <location>
        <begin position="923"/>
        <end position="936"/>
    </location>
</feature>
<dbReference type="PANTHER" id="PTHR13780">
    <property type="entry name" value="AMP-ACTIVATED PROTEIN KINASE, GAMMA REGULATORY SUBUNIT"/>
    <property type="match status" value="1"/>
</dbReference>
<keyword evidence="7" id="KW-1185">Reference proteome</keyword>
<dbReference type="STRING" id="41047.A0A397GW52"/>
<dbReference type="OrthoDB" id="449052at2759"/>
<gene>
    <name evidence="6" type="ORF">CDV56_107423</name>
</gene>
<feature type="compositionally biased region" description="Pro residues" evidence="4">
    <location>
        <begin position="813"/>
        <end position="822"/>
    </location>
</feature>
<keyword evidence="2 3" id="KW-0129">CBS domain</keyword>
<evidence type="ECO:0000313" key="6">
    <source>
        <dbReference type="EMBL" id="RHZ55231.1"/>
    </source>
</evidence>
<keyword evidence="1" id="KW-0677">Repeat</keyword>
<evidence type="ECO:0000256" key="1">
    <source>
        <dbReference type="ARBA" id="ARBA00022737"/>
    </source>
</evidence>
<dbReference type="AlphaFoldDB" id="A0A397GW52"/>
<dbReference type="SUPFAM" id="SSF54631">
    <property type="entry name" value="CBS-domain pair"/>
    <property type="match status" value="2"/>
</dbReference>
<dbReference type="GeneID" id="38129397"/>
<dbReference type="InterPro" id="IPR050511">
    <property type="entry name" value="AMPK_gamma/SDS23_families"/>
</dbReference>
<feature type="domain" description="CBS" evidence="5">
    <location>
        <begin position="672"/>
        <end position="729"/>
    </location>
</feature>
<dbReference type="Pfam" id="PF00571">
    <property type="entry name" value="CBS"/>
    <property type="match status" value="2"/>
</dbReference>
<dbReference type="CDD" id="cd02205">
    <property type="entry name" value="CBS_pair_SF"/>
    <property type="match status" value="1"/>
</dbReference>
<accession>A0A397GW52</accession>
<feature type="region of interest" description="Disordered" evidence="4">
    <location>
        <begin position="898"/>
        <end position="936"/>
    </location>
</feature>
<dbReference type="Gene3D" id="3.10.580.10">
    <property type="entry name" value="CBS-domain"/>
    <property type="match status" value="2"/>
</dbReference>
<reference evidence="6" key="1">
    <citation type="submission" date="2018-08" db="EMBL/GenBank/DDBJ databases">
        <title>Draft genome sequence of azole-resistant Aspergillus thermomutatus (Neosartorya pseudofischeri) strain HMR AF 39, isolated from a human nasal aspirate.</title>
        <authorList>
            <person name="Parent-Michaud M."/>
            <person name="Dufresne P.J."/>
            <person name="Fournier E."/>
            <person name="Martineau C."/>
            <person name="Moreira S."/>
            <person name="Perkins V."/>
            <person name="De Repentigny L."/>
            <person name="Dufresne S.F."/>
        </authorList>
    </citation>
    <scope>NUCLEOTIDE SEQUENCE [LARGE SCALE GENOMIC DNA]</scope>
    <source>
        <strain evidence="6">HMR AF 39</strain>
    </source>
</reference>
<dbReference type="PANTHER" id="PTHR13780:SF36">
    <property type="entry name" value="CBS DOMAIN-CONTAINING PROTEIN"/>
    <property type="match status" value="1"/>
</dbReference>
<dbReference type="Proteomes" id="UP000215305">
    <property type="component" value="Unassembled WGS sequence"/>
</dbReference>
<feature type="compositionally biased region" description="Pro residues" evidence="4">
    <location>
        <begin position="386"/>
        <end position="396"/>
    </location>
</feature>
<dbReference type="RefSeq" id="XP_026614256.1">
    <property type="nucleotide sequence ID" value="XM_026761042.1"/>
</dbReference>
<dbReference type="InterPro" id="IPR000644">
    <property type="entry name" value="CBS_dom"/>
</dbReference>
<feature type="region of interest" description="Disordered" evidence="4">
    <location>
        <begin position="412"/>
        <end position="467"/>
    </location>
</feature>
<dbReference type="GO" id="GO:0004865">
    <property type="term" value="F:protein serine/threonine phosphatase inhibitor activity"/>
    <property type="evidence" value="ECO:0007669"/>
    <property type="project" value="TreeGrafter"/>
</dbReference>
<dbReference type="VEuPathDB" id="FungiDB:CDV56_107423"/>
<organism evidence="6 7">
    <name type="scientific">Aspergillus thermomutatus</name>
    <name type="common">Neosartorya pseudofischeri</name>
    <dbReference type="NCBI Taxonomy" id="41047"/>
    <lineage>
        <taxon>Eukaryota</taxon>
        <taxon>Fungi</taxon>
        <taxon>Dikarya</taxon>
        <taxon>Ascomycota</taxon>
        <taxon>Pezizomycotina</taxon>
        <taxon>Eurotiomycetes</taxon>
        <taxon>Eurotiomycetidae</taxon>
        <taxon>Eurotiales</taxon>
        <taxon>Aspergillaceae</taxon>
        <taxon>Aspergillus</taxon>
        <taxon>Aspergillus subgen. Fumigati</taxon>
    </lineage>
</organism>
<feature type="compositionally biased region" description="Polar residues" evidence="4">
    <location>
        <begin position="366"/>
        <end position="385"/>
    </location>
</feature>
<sequence length="936" mass="102703">MSVQRLDRKSGQVYEEQAMAPALSFSMGPSWVHESPFCSVDRDARNERGSPSLKESAMEQLVLCDQRNLTPDLFRHIPWRIASSLWDYLGRRQRRTLYMWKLFAKAYPAQFRGAAKYRSMRINQPQMPLRDYWSVVESNSLSWRLVLALTTSFGRVPELVEIANIKNLIALQIATPLPVTPISDNSERHVAGLNDRIARTWSELAESSGAFTHLRVLRLYCQPDLSPVGIRYLSALPGLCLIIAHECPNLKSCLQVESLDKAQWEVTTIPQFVATEGDRLNGSEPRTLYQCYQRSFHPSSDGQVIEEGILDRGIPILDFRIGQEEPEMAADKRFENSPSIYGVVFVKLPMPSQTPLIPPQRPMFDTASSDLRPNLSSASILSGGSTPPPDQPPPPRSAMADHQNLEAVADHSNGSAIASPRSSTDSRSPSTRSQSLRLNHSNHSHRQSFSESLRAAPGSPRTRRQPSFTQAAIQSLIDNPPAPKDVNPAFAGRDWREISIGELVRPDDLRFVELDTGIEEATNTLIDSNAPVLLIRETPQHKTAVGTFDYSDLNAYLLLAAGLTQPNEELRESYEELARKAREGHKIPLKDVKELSRNEPLTTLSASANLMTAVETFGGGVHRVVVVDARKDGEVVGIFSQFRLVKFLWENGRSFPVIDQLYPQYLRDLGIGSREVISINGDKHLCEALQIMNSEGISSIAVVDNHSNVVGNISTTDVKLLTRSSSLPLLYNTCIHFISLILSARGLMEGKDSFPVFYVNPGSTLAHTVAKVVATKSHRLWVTDPLSPSSSGPPTPSHSSVQLPLAASTNPTQSPPLSPPPNTANLPSPNYSTPHLPSPPQPFMNAAALTHPAASVGVPHAVAPSIPASALPGARLSGRLVGVVSLTDILNLHARASGLSPADPAESRSRRRRSSSSSVSVRKSGDIGRELFSRRD</sequence>
<proteinExistence type="predicted"/>
<protein>
    <recommendedName>
        <fullName evidence="5">CBS domain-containing protein</fullName>
    </recommendedName>
</protein>
<dbReference type="PROSITE" id="PS51371">
    <property type="entry name" value="CBS"/>
    <property type="match status" value="2"/>
</dbReference>
<feature type="region of interest" description="Disordered" evidence="4">
    <location>
        <begin position="784"/>
        <end position="845"/>
    </location>
</feature>
<feature type="domain" description="CBS" evidence="5">
    <location>
        <begin position="595"/>
        <end position="654"/>
    </location>
</feature>
<comment type="caution">
    <text evidence="6">The sequence shown here is derived from an EMBL/GenBank/DDBJ whole genome shotgun (WGS) entry which is preliminary data.</text>
</comment>
<evidence type="ECO:0000256" key="4">
    <source>
        <dbReference type="SAM" id="MobiDB-lite"/>
    </source>
</evidence>
<feature type="compositionally biased region" description="Low complexity" evidence="4">
    <location>
        <begin position="419"/>
        <end position="438"/>
    </location>
</feature>
<evidence type="ECO:0000259" key="5">
    <source>
        <dbReference type="PROSITE" id="PS51371"/>
    </source>
</evidence>
<evidence type="ECO:0000256" key="2">
    <source>
        <dbReference type="ARBA" id="ARBA00023122"/>
    </source>
</evidence>
<evidence type="ECO:0000313" key="7">
    <source>
        <dbReference type="Proteomes" id="UP000215305"/>
    </source>
</evidence>
<dbReference type="EMBL" id="NKHU02000102">
    <property type="protein sequence ID" value="RHZ55231.1"/>
    <property type="molecule type" value="Genomic_DNA"/>
</dbReference>
<dbReference type="InterPro" id="IPR046342">
    <property type="entry name" value="CBS_dom_sf"/>
</dbReference>
<dbReference type="GO" id="GO:0042149">
    <property type="term" value="P:cellular response to glucose starvation"/>
    <property type="evidence" value="ECO:0007669"/>
    <property type="project" value="TreeGrafter"/>
</dbReference>
<evidence type="ECO:0000256" key="3">
    <source>
        <dbReference type="PROSITE-ProRule" id="PRU00703"/>
    </source>
</evidence>
<feature type="region of interest" description="Disordered" evidence="4">
    <location>
        <begin position="356"/>
        <end position="399"/>
    </location>
</feature>
<dbReference type="SMART" id="SM00116">
    <property type="entry name" value="CBS"/>
    <property type="match status" value="2"/>
</dbReference>
<name>A0A397GW52_ASPTH</name>